<feature type="compositionally biased region" description="Low complexity" evidence="13">
    <location>
        <begin position="1201"/>
        <end position="1211"/>
    </location>
</feature>
<dbReference type="PROSITE" id="PS50940">
    <property type="entry name" value="CHIT_BIND_II"/>
    <property type="match status" value="4"/>
</dbReference>
<feature type="compositionally biased region" description="Low complexity" evidence="13">
    <location>
        <begin position="872"/>
        <end position="917"/>
    </location>
</feature>
<feature type="domain" description="Chitin-binding type-2" evidence="15">
    <location>
        <begin position="1126"/>
        <end position="1180"/>
    </location>
</feature>
<dbReference type="InterPro" id="IPR017853">
    <property type="entry name" value="GH"/>
</dbReference>
<evidence type="ECO:0000256" key="8">
    <source>
        <dbReference type="ARBA" id="ARBA00023157"/>
    </source>
</evidence>
<dbReference type="OrthoDB" id="73875at2759"/>
<dbReference type="SUPFAM" id="SSF51445">
    <property type="entry name" value="(Trans)glycosidases"/>
    <property type="match status" value="4"/>
</dbReference>
<dbReference type="SMART" id="SM00636">
    <property type="entry name" value="Glyco_18"/>
    <property type="match status" value="4"/>
</dbReference>
<feature type="domain" description="Chitin-binding type-2" evidence="15">
    <location>
        <begin position="958"/>
        <end position="1012"/>
    </location>
</feature>
<evidence type="ECO:0000256" key="1">
    <source>
        <dbReference type="ARBA" id="ARBA00000822"/>
    </source>
</evidence>
<dbReference type="GO" id="GO:0000272">
    <property type="term" value="P:polysaccharide catabolic process"/>
    <property type="evidence" value="ECO:0007669"/>
    <property type="project" value="UniProtKB-KW"/>
</dbReference>
<evidence type="ECO:0000256" key="9">
    <source>
        <dbReference type="ARBA" id="ARBA00023277"/>
    </source>
</evidence>
<evidence type="ECO:0000259" key="16">
    <source>
        <dbReference type="PROSITE" id="PS51910"/>
    </source>
</evidence>
<dbReference type="GO" id="GO:0006032">
    <property type="term" value="P:chitin catabolic process"/>
    <property type="evidence" value="ECO:0007669"/>
    <property type="project" value="UniProtKB-KW"/>
</dbReference>
<dbReference type="InterPro" id="IPR036508">
    <property type="entry name" value="Chitin-bd_dom_sf"/>
</dbReference>
<dbReference type="PROSITE" id="PS51910">
    <property type="entry name" value="GH18_2"/>
    <property type="match status" value="4"/>
</dbReference>
<dbReference type="GO" id="GO:0008843">
    <property type="term" value="F:endochitinase activity"/>
    <property type="evidence" value="ECO:0007669"/>
    <property type="project" value="UniProtKB-EC"/>
</dbReference>
<dbReference type="GO" id="GO:0008061">
    <property type="term" value="F:chitin binding"/>
    <property type="evidence" value="ECO:0007669"/>
    <property type="project" value="UniProtKB-KW"/>
</dbReference>
<keyword evidence="18" id="KW-1185">Reference proteome</keyword>
<feature type="compositionally biased region" description="Low complexity" evidence="13">
    <location>
        <begin position="1689"/>
        <end position="1707"/>
    </location>
</feature>
<evidence type="ECO:0000256" key="12">
    <source>
        <dbReference type="RuleBase" id="RU000489"/>
    </source>
</evidence>
<evidence type="ECO:0000256" key="13">
    <source>
        <dbReference type="SAM" id="MobiDB-lite"/>
    </source>
</evidence>
<evidence type="ECO:0000256" key="11">
    <source>
        <dbReference type="ARBA" id="ARBA00023326"/>
    </source>
</evidence>
<evidence type="ECO:0000256" key="5">
    <source>
        <dbReference type="ARBA" id="ARBA00022729"/>
    </source>
</evidence>
<dbReference type="InterPro" id="IPR029070">
    <property type="entry name" value="Chitinase_insertion_sf"/>
</dbReference>
<feature type="signal peptide" evidence="14">
    <location>
        <begin position="1"/>
        <end position="20"/>
    </location>
</feature>
<proteinExistence type="inferred from homology"/>
<dbReference type="Gene3D" id="3.10.50.10">
    <property type="match status" value="4"/>
</dbReference>
<sequence length="2195" mass="249684">MRIIGVLFTVILLSIPSSRCLSRIDDDDPLDYQRRDWNLLSTRAAVERVPLQFERYQIHVPIRDAVEKLPSKKDPLIAKYRLASGSSNVFCHLDTTQYHKNQIPQKLEQIVLSSCTHVLFNSVDTNFDAIANNWYSSQSNGTFASIIRLKKKDPSIKVLLSVNSISPESVSISRRDFILSVSDVLKTNGFDGLVLSDILPKTDNEFGEDDNTKEEFPLLIEELASVLKTRGWLLSLIVPPLDQTSRNYDIKRIISNLDFIILKSFDFRHDNEKIISHHAPLYSAVERDPSSKYRNVHWLHKGAEPSQIIVGVALFGRSFKLADPKDFQPGSRTIGDGYAGKWTKTSGFLSYYEICDRTKQDDWRQYSDKSGSPFIVRKDQWISYENHHSLTKKLGYMEKLALGGVMVWSLDSDDFNGLCGTPWPLVNTVKTYVSNVNKKYLSANDQKEASIKADLNKKVVCYFASWSWYRYAEGKFAPEYIDRSLCTHVVYAFASLDPNDLKITSGNEWEDFENRFYERLVSNSKSGDIKVMISMGGWTDSAGDKYSKLISSGTTRRNFINSVVAFLRKYNFNGLHLDWNYPVCWQADCTQGPLSDKTNFVKLIQELKYEFNKQDPPFELSAAISGYEEIIEEAYDFPSLSEYLDFMSIMTYDYHGSWENTTGHVSPAYYKDGDEFPKYNMDSTIKLIRKLGADPAKIVVGVPFYGQTYTLLSNSEHGLGDPAKGSGHPGEYTQQPGMLAYYEICNKVSNEKWQVSRDKNSGFDPYAYNGNQWVSYDDEISIKLKSEYIVKEELGGAMVWTIDLDDFNNICCRGSYPLLSKVNEVFKRIPIKSPNSKCNKPDYSTTPAYQFPSTTEGQGNWEEPSSSTILSTTQPTRPTTVPATRPTRPTTEFMTKPQTRPTTTTTTSTTTKTPPNIVTTTTIGSNVELFGENEQTTHRPPVNRPWWSEYHTQRPEQQQSCKPGSYQASKESCQNYYICKNGRYRKYSCKMGSQWNRYANKCDSPRNANCNEPSNAQIIETTTTTTATEMPVTTPKPTTVRPVTTWRPTTTTKRYRNCVEGQYVAAIGDCTSYFVCTYGYYIRHFCASGLAWNDQKKICDWKHNVYCNFGRSNSIYTYTNILVKSSVECQEGQFAPYPGDCNKYLQCLWGKFKVNSCPAGLYWNKKLRLCDWPLNSGCVASQEINTYPTEEPQIPSFPNLPTTAESTTKPTTPKPWKPTTTTTTITTTTSKPTTEENSWAVNPTTERPTTEDPWAWKPTTTTAATLPTTQSNYHLTGQYKVVCYFTNWAWYRPSPGKFFPEDTDPNLCTHVVYGFATLDYTDLVIRVFDSWADIDNGFYERVVALTRRGVKVSIGLGGWNDSAGDKYSRLVNNRSSRKKFINNLLSFMQKYGFEGLDVDWEYPKCWQTNCNQGPDSDKNAFSNFLIELKQAFKPYGYLLSAAVSPSKVVIDSGYDVPVLNQYLDWIGVMAYDYHGQWDKKTGHVAPIYHHPEDDIEYFNLNYTVNYWIEKGANSRKIVLGLPLYGQSFTLSNPKIHGLNAPSSGAGKAGPFTRSAGFMAYYEICRELATEKWTIVQDTQNRMGPYAYKDNQWVGFDDVKAIKQKAEYVKSMNLGGAMVWALDLDDYRNECGQGNYPLLSTVMKTLGQKHGYPNTTPISSNNKPTTLITTSSSPYYNVSTTEMSTMTMLPTRPTKPSHTRPTTTTPMITTTTTATSTTIRPVFSEYFKVVCYFTNWAWYRHSGGKYLPSDIDPSLCTHIIYGFAVLDNDHLTIKAHDTWADFDNFFYRKVTALKKFGVKVLLAIGGWNDSAGSKYSELVNNPLARKKFVEHVVIYLKENEFDGLDFDWEYPKCWQVDCKRGPQSDKEGFSNLLLELRKAFDKEKFLLSAAVSPNKVVIDAGYDVPLLSKTLDWISVMAYDYHGQWDKITGHVAPMYSHPDDFDMTYNANFTLYYWVSKGADPRKLIMGMPMYGQSFSLSSSKNNDLNAPSYGGGEAGEATRSRGFLSYYEICNKVLNRDWQLIQDPLGRMGPYAYKGNQWVSFDDQDMIRFKSEFVVRNDLGGAMIWALDLDDFKNVCGCETYPLLKTINRVLGRLPGPGPDCYLDQERNDLDGVVIDNSDVEYTKEDGRTEQCTEPLLKGHSTDCNKYVICEFGTLLEQTCPSELYFNKVNMLCDWPDNVNCTEKKRSQRQLLLH</sequence>
<keyword evidence="4" id="KW-0147">Chitin-binding</keyword>
<dbReference type="Pfam" id="PF00704">
    <property type="entry name" value="Glyco_hydro_18"/>
    <property type="match status" value="4"/>
</dbReference>
<protein>
    <recommendedName>
        <fullName evidence="3">chitinase</fullName>
        <ecNumber evidence="3">3.2.1.14</ecNumber>
    </recommendedName>
</protein>
<feature type="region of interest" description="Disordered" evidence="13">
    <location>
        <begin position="1687"/>
        <end position="1707"/>
    </location>
</feature>
<keyword evidence="6 12" id="KW-0378">Hydrolase</keyword>
<keyword evidence="11" id="KW-0624">Polysaccharide degradation</keyword>
<name>A0A5E4MPV3_9HEMI</name>
<dbReference type="SUPFAM" id="SSF54556">
    <property type="entry name" value="Chitinase insertion domain"/>
    <property type="match status" value="4"/>
</dbReference>
<keyword evidence="10 12" id="KW-0326">Glycosidase</keyword>
<dbReference type="FunFam" id="3.10.50.10:FF:000001">
    <property type="entry name" value="Chitinase 3-like 1"/>
    <property type="match status" value="2"/>
</dbReference>
<dbReference type="InterPro" id="IPR001223">
    <property type="entry name" value="Glyco_hydro18_cat"/>
</dbReference>
<feature type="domain" description="Chitin-binding type-2" evidence="15">
    <location>
        <begin position="1055"/>
        <end position="1109"/>
    </location>
</feature>
<organism evidence="17 18">
    <name type="scientific">Cinara cedri</name>
    <dbReference type="NCBI Taxonomy" id="506608"/>
    <lineage>
        <taxon>Eukaryota</taxon>
        <taxon>Metazoa</taxon>
        <taxon>Ecdysozoa</taxon>
        <taxon>Arthropoda</taxon>
        <taxon>Hexapoda</taxon>
        <taxon>Insecta</taxon>
        <taxon>Pterygota</taxon>
        <taxon>Neoptera</taxon>
        <taxon>Paraneoptera</taxon>
        <taxon>Hemiptera</taxon>
        <taxon>Sternorrhyncha</taxon>
        <taxon>Aphidomorpha</taxon>
        <taxon>Aphidoidea</taxon>
        <taxon>Aphididae</taxon>
        <taxon>Lachninae</taxon>
        <taxon>Cinara</taxon>
    </lineage>
</organism>
<feature type="region of interest" description="Disordered" evidence="13">
    <location>
        <begin position="836"/>
        <end position="917"/>
    </location>
</feature>
<keyword evidence="5 14" id="KW-0732">Signal</keyword>
<comment type="catalytic activity">
    <reaction evidence="1">
        <text>Random endo-hydrolysis of N-acetyl-beta-D-glucosaminide (1-&gt;4)-beta-linkages in chitin and chitodextrins.</text>
        <dbReference type="EC" id="3.2.1.14"/>
    </reaction>
</comment>
<evidence type="ECO:0000259" key="15">
    <source>
        <dbReference type="PROSITE" id="PS50940"/>
    </source>
</evidence>
<keyword evidence="7" id="KW-0146">Chitin degradation</keyword>
<dbReference type="Proteomes" id="UP000325440">
    <property type="component" value="Unassembled WGS sequence"/>
</dbReference>
<accession>A0A5E4MPV3</accession>
<dbReference type="Pfam" id="PF01607">
    <property type="entry name" value="CBM_14"/>
    <property type="match status" value="4"/>
</dbReference>
<feature type="domain" description="GH18" evidence="16">
    <location>
        <begin position="1726"/>
        <end position="2095"/>
    </location>
</feature>
<dbReference type="FunFam" id="3.20.20.80:FF:000007">
    <property type="entry name" value="Acidic mammalian chitinase"/>
    <property type="match status" value="3"/>
</dbReference>
<dbReference type="EMBL" id="CABPRJ010000991">
    <property type="protein sequence ID" value="VVC34336.1"/>
    <property type="molecule type" value="Genomic_DNA"/>
</dbReference>
<comment type="similarity">
    <text evidence="2">Belongs to the glycosyl hydrolase 18 family. Chitinase class II subfamily.</text>
</comment>
<feature type="region of interest" description="Disordered" evidence="13">
    <location>
        <begin position="1190"/>
        <end position="1257"/>
    </location>
</feature>
<dbReference type="InterPro" id="IPR002557">
    <property type="entry name" value="Chitin-bd_dom"/>
</dbReference>
<evidence type="ECO:0000256" key="10">
    <source>
        <dbReference type="ARBA" id="ARBA00023295"/>
    </source>
</evidence>
<feature type="compositionally biased region" description="Polar residues" evidence="13">
    <location>
        <begin position="1235"/>
        <end position="1247"/>
    </location>
</feature>
<evidence type="ECO:0000256" key="3">
    <source>
        <dbReference type="ARBA" id="ARBA00012729"/>
    </source>
</evidence>
<feature type="domain" description="Chitin-binding type-2" evidence="15">
    <location>
        <begin position="2130"/>
        <end position="2184"/>
    </location>
</feature>
<dbReference type="SUPFAM" id="SSF57625">
    <property type="entry name" value="Invertebrate chitin-binding proteins"/>
    <property type="match status" value="4"/>
</dbReference>
<feature type="domain" description="GH18" evidence="16">
    <location>
        <begin position="457"/>
        <end position="829"/>
    </location>
</feature>
<feature type="compositionally biased region" description="Polar residues" evidence="13">
    <location>
        <begin position="836"/>
        <end position="871"/>
    </location>
</feature>
<evidence type="ECO:0000256" key="7">
    <source>
        <dbReference type="ARBA" id="ARBA00023024"/>
    </source>
</evidence>
<dbReference type="InterPro" id="IPR001579">
    <property type="entry name" value="Glyco_hydro_18_chit_AS"/>
</dbReference>
<evidence type="ECO:0000313" key="17">
    <source>
        <dbReference type="EMBL" id="VVC34336.1"/>
    </source>
</evidence>
<dbReference type="Gene3D" id="3.20.20.80">
    <property type="entry name" value="Glycosidases"/>
    <property type="match status" value="4"/>
</dbReference>
<dbReference type="EC" id="3.2.1.14" evidence="3"/>
<evidence type="ECO:0000256" key="4">
    <source>
        <dbReference type="ARBA" id="ARBA00022669"/>
    </source>
</evidence>
<evidence type="ECO:0000256" key="6">
    <source>
        <dbReference type="ARBA" id="ARBA00022801"/>
    </source>
</evidence>
<keyword evidence="9" id="KW-0119">Carbohydrate metabolism</keyword>
<keyword evidence="8" id="KW-1015">Disulfide bond</keyword>
<dbReference type="PANTHER" id="PTHR11177">
    <property type="entry name" value="CHITINASE"/>
    <property type="match status" value="1"/>
</dbReference>
<dbReference type="InterPro" id="IPR050314">
    <property type="entry name" value="Glycosyl_Hydrlase_18"/>
</dbReference>
<feature type="domain" description="GH18" evidence="16">
    <location>
        <begin position="1279"/>
        <end position="1648"/>
    </location>
</feature>
<feature type="domain" description="GH18" evidence="16">
    <location>
        <begin position="87"/>
        <end position="436"/>
    </location>
</feature>
<dbReference type="GO" id="GO:0005576">
    <property type="term" value="C:extracellular region"/>
    <property type="evidence" value="ECO:0007669"/>
    <property type="project" value="InterPro"/>
</dbReference>
<dbReference type="PROSITE" id="PS01095">
    <property type="entry name" value="GH18_1"/>
    <property type="match status" value="1"/>
</dbReference>
<dbReference type="InterPro" id="IPR011583">
    <property type="entry name" value="Chitinase_II/V-like_cat"/>
</dbReference>
<dbReference type="CDD" id="cd02872">
    <property type="entry name" value="GH18_chitolectin_chitotriosidase"/>
    <property type="match status" value="3"/>
</dbReference>
<reference evidence="17 18" key="1">
    <citation type="submission" date="2019-08" db="EMBL/GenBank/DDBJ databases">
        <authorList>
            <person name="Alioto T."/>
            <person name="Alioto T."/>
            <person name="Gomez Garrido J."/>
        </authorList>
    </citation>
    <scope>NUCLEOTIDE SEQUENCE [LARGE SCALE GENOMIC DNA]</scope>
</reference>
<gene>
    <name evidence="17" type="ORF">CINCED_3A021058</name>
</gene>
<evidence type="ECO:0000313" key="18">
    <source>
        <dbReference type="Proteomes" id="UP000325440"/>
    </source>
</evidence>
<evidence type="ECO:0000256" key="2">
    <source>
        <dbReference type="ARBA" id="ARBA00009121"/>
    </source>
</evidence>
<dbReference type="SMART" id="SM00494">
    <property type="entry name" value="ChtBD2"/>
    <property type="match status" value="4"/>
</dbReference>
<evidence type="ECO:0000256" key="14">
    <source>
        <dbReference type="SAM" id="SignalP"/>
    </source>
</evidence>
<dbReference type="Gene3D" id="2.170.140.10">
    <property type="entry name" value="Chitin binding domain"/>
    <property type="match status" value="4"/>
</dbReference>
<feature type="chain" id="PRO_5023080274" description="chitinase" evidence="14">
    <location>
        <begin position="21"/>
        <end position="2195"/>
    </location>
</feature>
<dbReference type="FunFam" id="3.10.50.10:FF:000004">
    <property type="entry name" value="Chitinase 5"/>
    <property type="match status" value="2"/>
</dbReference>
<feature type="compositionally biased region" description="Low complexity" evidence="13">
    <location>
        <begin position="1217"/>
        <end position="1232"/>
    </location>
</feature>
<dbReference type="PANTHER" id="PTHR11177:SF359">
    <property type="entry name" value="CHITINASE 10-RELATED"/>
    <property type="match status" value="1"/>
</dbReference>